<gene>
    <name evidence="1" type="ORF">BECKLFY1418B_GA0070995_100528</name>
</gene>
<evidence type="ECO:0000313" key="1">
    <source>
        <dbReference type="EMBL" id="VFJ86968.1"/>
    </source>
</evidence>
<reference evidence="1" key="1">
    <citation type="submission" date="2019-02" db="EMBL/GenBank/DDBJ databases">
        <authorList>
            <person name="Gruber-Vodicka R. H."/>
            <person name="Seah K. B. B."/>
        </authorList>
    </citation>
    <scope>NUCLEOTIDE SEQUENCE</scope>
    <source>
        <strain evidence="1">BECK_M7</strain>
    </source>
</reference>
<organism evidence="1">
    <name type="scientific">Candidatus Kentrum sp. LFY</name>
    <dbReference type="NCBI Taxonomy" id="2126342"/>
    <lineage>
        <taxon>Bacteria</taxon>
        <taxon>Pseudomonadati</taxon>
        <taxon>Pseudomonadota</taxon>
        <taxon>Gammaproteobacteria</taxon>
        <taxon>Candidatus Kentrum</taxon>
    </lineage>
</organism>
<sequence>MKKSSSMKILSVAIATTLIGGCVSTPEQQDQMGGAVAGCVGGALIGAMLGDRNAAIAGCAAGALAGWGAVKISQYQAKQTRSRAEDEALYRSSDPEFYGLAKTSNQSAARIRSAVSAPERIKGGSTITNNMSYSVATPKGTDNVSVTEVYRLKKDGKTLFTDTQSRVRGSGSWSITSDIPIPSNAESGTYVVEHEVTAGTSKDVQRSFFIVG</sequence>
<dbReference type="EMBL" id="CAADFF010000005">
    <property type="protein sequence ID" value="VFJ86968.1"/>
    <property type="molecule type" value="Genomic_DNA"/>
</dbReference>
<accession>A0A450U643</accession>
<evidence type="ECO:0008006" key="2">
    <source>
        <dbReference type="Google" id="ProtNLM"/>
    </source>
</evidence>
<dbReference type="AlphaFoldDB" id="A0A450U643"/>
<name>A0A450U643_9GAMM</name>
<proteinExistence type="predicted"/>
<protein>
    <recommendedName>
        <fullName evidence="2">Glycine zipper</fullName>
    </recommendedName>
</protein>
<dbReference type="PROSITE" id="PS51257">
    <property type="entry name" value="PROKAR_LIPOPROTEIN"/>
    <property type="match status" value="1"/>
</dbReference>